<sequence>MIPNDWKIMSLGEICSNHLQTGPFGSQLHSHEYVENGIPVLMPKDLNDYRADLSSAAKITPKKANDLKKHILKKGDLLFSRRGDVARFALIDEKSEGSICGTGCLKARPNENHSSKFLAYFLQKDSVKQWLEQNAVGQTMPNMNTEILRELPLISASSRKEEEKIAEILSTWDKAIETVEKLVANSQQQKKALMQQLLTGQKRLLDENGVKFGDEWEKTNLKNLLKEEKARNRDKAITRVLSVTNHSGFVLPENHFSKRVASDEVSNYKVVKKGQFGYNPSRINVGSFARLDDFDSGILSPMYVVFEISTPKLDSDFFNFWMQSHEAKQRINNSTQGSVRDSVGFDAMASFPFKLPTIKEQEKIAQVLTLADREIDLYNQQLDKLKLEKKSLMQQLLTGQKRVKI</sequence>
<dbReference type="InterPro" id="IPR052021">
    <property type="entry name" value="Type-I_RS_S_subunit"/>
</dbReference>
<accession>A0AAD0AX36</accession>
<keyword evidence="3" id="KW-0238">DNA-binding</keyword>
<keyword evidence="6" id="KW-0255">Endonuclease</keyword>
<evidence type="ECO:0000256" key="2">
    <source>
        <dbReference type="ARBA" id="ARBA00022747"/>
    </source>
</evidence>
<keyword evidence="6" id="KW-0378">Hydrolase</keyword>
<dbReference type="REBASE" id="225465">
    <property type="entry name" value="S.MosYHSORF11860P"/>
</dbReference>
<organism evidence="6">
    <name type="scientific">Faucicola osloensis</name>
    <name type="common">Moraxella osloensis</name>
    <dbReference type="NCBI Taxonomy" id="34062"/>
    <lineage>
        <taxon>Bacteria</taxon>
        <taxon>Pseudomonadati</taxon>
        <taxon>Pseudomonadota</taxon>
        <taxon>Gammaproteobacteria</taxon>
        <taxon>Moraxellales</taxon>
        <taxon>Moraxellaceae</taxon>
        <taxon>Faucicola</taxon>
    </lineage>
</organism>
<dbReference type="AlphaFoldDB" id="A0AAD0AX36"/>
<feature type="coiled-coil region" evidence="4">
    <location>
        <begin position="368"/>
        <end position="402"/>
    </location>
</feature>
<reference evidence="6" key="1">
    <citation type="submission" date="2017-11" db="EMBL/GenBank/DDBJ databases">
        <title>Complete Genome Sequence from Moraxella oslensis YHS isolated from human skin.</title>
        <authorList>
            <person name="Lee K."/>
            <person name="Lim J.Y."/>
            <person name="Hwang I."/>
        </authorList>
    </citation>
    <scope>NUCLEOTIDE SEQUENCE</scope>
    <source>
        <strain evidence="6">YHS</strain>
    </source>
</reference>
<comment type="similarity">
    <text evidence="1">Belongs to the type-I restriction system S methylase family.</text>
</comment>
<name>A0AAD0AX36_FAUOS</name>
<evidence type="ECO:0000313" key="6">
    <source>
        <dbReference type="EMBL" id="ATW70749.1"/>
    </source>
</evidence>
<keyword evidence="2" id="KW-0680">Restriction system</keyword>
<dbReference type="PANTHER" id="PTHR30408:SF12">
    <property type="entry name" value="TYPE I RESTRICTION ENZYME MJAVIII SPECIFICITY SUBUNIT"/>
    <property type="match status" value="1"/>
</dbReference>
<dbReference type="Gene3D" id="3.90.220.20">
    <property type="entry name" value="DNA methylase specificity domains"/>
    <property type="match status" value="2"/>
</dbReference>
<dbReference type="GO" id="GO:0003677">
    <property type="term" value="F:DNA binding"/>
    <property type="evidence" value="ECO:0007669"/>
    <property type="project" value="UniProtKB-KW"/>
</dbReference>
<dbReference type="PANTHER" id="PTHR30408">
    <property type="entry name" value="TYPE-1 RESTRICTION ENZYME ECOKI SPECIFICITY PROTEIN"/>
    <property type="match status" value="1"/>
</dbReference>
<dbReference type="EMBL" id="CP024176">
    <property type="protein sequence ID" value="ATW70749.1"/>
    <property type="molecule type" value="Genomic_DNA"/>
</dbReference>
<dbReference type="GO" id="GO:0009307">
    <property type="term" value="P:DNA restriction-modification system"/>
    <property type="evidence" value="ECO:0007669"/>
    <property type="project" value="UniProtKB-KW"/>
</dbReference>
<evidence type="ECO:0000259" key="5">
    <source>
        <dbReference type="Pfam" id="PF01420"/>
    </source>
</evidence>
<dbReference type="InterPro" id="IPR000055">
    <property type="entry name" value="Restrct_endonuc_typeI_TRD"/>
</dbReference>
<dbReference type="InterPro" id="IPR044946">
    <property type="entry name" value="Restrct_endonuc_typeI_TRD_sf"/>
</dbReference>
<feature type="domain" description="Type I restriction modification DNA specificity" evidence="5">
    <location>
        <begin position="303"/>
        <end position="386"/>
    </location>
</feature>
<protein>
    <submittedName>
        <fullName evidence="6">Restriction endonuclease subunit S</fullName>
    </submittedName>
</protein>
<dbReference type="Pfam" id="PF01420">
    <property type="entry name" value="Methylase_S"/>
    <property type="match status" value="2"/>
</dbReference>
<evidence type="ECO:0000256" key="4">
    <source>
        <dbReference type="SAM" id="Coils"/>
    </source>
</evidence>
<dbReference type="SUPFAM" id="SSF116734">
    <property type="entry name" value="DNA methylase specificity domain"/>
    <property type="match status" value="2"/>
</dbReference>
<dbReference type="GO" id="GO:0004519">
    <property type="term" value="F:endonuclease activity"/>
    <property type="evidence" value="ECO:0007669"/>
    <property type="project" value="UniProtKB-KW"/>
</dbReference>
<gene>
    <name evidence="6" type="ORF">YHS_11855</name>
</gene>
<feature type="domain" description="Type I restriction modification DNA specificity" evidence="5">
    <location>
        <begin position="3"/>
        <end position="180"/>
    </location>
</feature>
<proteinExistence type="inferred from homology"/>
<evidence type="ECO:0000256" key="3">
    <source>
        <dbReference type="ARBA" id="ARBA00023125"/>
    </source>
</evidence>
<keyword evidence="6" id="KW-0540">Nuclease</keyword>
<keyword evidence="4" id="KW-0175">Coiled coil</keyword>
<dbReference type="Gene3D" id="1.10.287.1120">
    <property type="entry name" value="Bipartite methylase S protein"/>
    <property type="match status" value="1"/>
</dbReference>
<evidence type="ECO:0000256" key="1">
    <source>
        <dbReference type="ARBA" id="ARBA00010923"/>
    </source>
</evidence>